<evidence type="ECO:0000259" key="3">
    <source>
        <dbReference type="Pfam" id="PF13786"/>
    </source>
</evidence>
<sequence length="470" mass="52982">MHDRNEAEAALEARIGEAVAEGIRKGRQAARENRKARRIRYSALAGACVLLAACLFSIRISPAFASMLREIPGLEKFVDLIGSGDRGLLEAVDNDFVQPVGLSDEHDGRSLTVQGFIVDEMRMVIFYEISGDQDDGSLRIESPSLEDENGNDIKAMYSYGNYYGDQEKAVKEHGRYVVRGTVDVWLQDGLNWPDEATLIVHSGRADREGETKSMPEPPNAAVGDEDPTIAVPDDGVPEYRVRFPIDKTRFADMKREYPIARTLDVEGQKITFDRAVVTPLRIALYLDFAADNAMQVFDPGDIRIVDDKGNEWYSKGGWSPADQSILYFESNYFRQPKELYVEGSWFRALDKSKMSIVVDTEKEQILKAPDDKLTLTAVNRTGSYTKLTFKLTGFSEDDRMGYSLVQSQFTDASGKSYDVAALPSGVTFEPGEHKQYSYFSLNNNGYKQPLTFQIINYPNYIREPYRVRIY</sequence>
<keyword evidence="6" id="KW-1185">Reference proteome</keyword>
<evidence type="ECO:0000313" key="6">
    <source>
        <dbReference type="Proteomes" id="UP000564644"/>
    </source>
</evidence>
<protein>
    <submittedName>
        <fullName evidence="5">DUF4179 domain-containing protein</fullName>
    </submittedName>
</protein>
<keyword evidence="2" id="KW-1133">Transmembrane helix</keyword>
<evidence type="ECO:0000313" key="5">
    <source>
        <dbReference type="EMBL" id="MBB6732527.1"/>
    </source>
</evidence>
<accession>A0A7X0SM32</accession>
<organism evidence="5 6">
    <name type="scientific">Cohnella zeiphila</name>
    <dbReference type="NCBI Taxonomy" id="2761120"/>
    <lineage>
        <taxon>Bacteria</taxon>
        <taxon>Bacillati</taxon>
        <taxon>Bacillota</taxon>
        <taxon>Bacilli</taxon>
        <taxon>Bacillales</taxon>
        <taxon>Paenibacillaceae</taxon>
        <taxon>Cohnella</taxon>
    </lineage>
</organism>
<feature type="domain" description="DUF4179" evidence="3">
    <location>
        <begin position="36"/>
        <end position="130"/>
    </location>
</feature>
<evidence type="ECO:0000259" key="4">
    <source>
        <dbReference type="Pfam" id="PF18705"/>
    </source>
</evidence>
<feature type="domain" description="DUF5643" evidence="4">
    <location>
        <begin position="255"/>
        <end position="360"/>
    </location>
</feature>
<comment type="caution">
    <text evidence="5">The sequence shown here is derived from an EMBL/GenBank/DDBJ whole genome shotgun (WGS) entry which is preliminary data.</text>
</comment>
<gene>
    <name evidence="5" type="ORF">H7C18_16520</name>
</gene>
<name>A0A7X0SM32_9BACL</name>
<dbReference type="EMBL" id="JACJVO010000020">
    <property type="protein sequence ID" value="MBB6732527.1"/>
    <property type="molecule type" value="Genomic_DNA"/>
</dbReference>
<evidence type="ECO:0000256" key="2">
    <source>
        <dbReference type="SAM" id="Phobius"/>
    </source>
</evidence>
<dbReference type="Gene3D" id="2.60.40.1630">
    <property type="entry name" value="bacillus anthracis domain"/>
    <property type="match status" value="1"/>
</dbReference>
<dbReference type="Proteomes" id="UP000564644">
    <property type="component" value="Unassembled WGS sequence"/>
</dbReference>
<dbReference type="RefSeq" id="WP_185130187.1">
    <property type="nucleotide sequence ID" value="NZ_JACJVO010000020.1"/>
</dbReference>
<dbReference type="InterPro" id="IPR025436">
    <property type="entry name" value="DUF4179"/>
</dbReference>
<feature type="transmembrane region" description="Helical" evidence="2">
    <location>
        <begin position="41"/>
        <end position="60"/>
    </location>
</feature>
<dbReference type="InterPro" id="IPR040680">
    <property type="entry name" value="DUF5643"/>
</dbReference>
<dbReference type="Pfam" id="PF18705">
    <property type="entry name" value="DUF5643"/>
    <property type="match status" value="1"/>
</dbReference>
<dbReference type="Pfam" id="PF13786">
    <property type="entry name" value="DUF4179"/>
    <property type="match status" value="1"/>
</dbReference>
<proteinExistence type="predicted"/>
<reference evidence="5 6" key="1">
    <citation type="submission" date="2020-08" db="EMBL/GenBank/DDBJ databases">
        <title>Cohnella phylogeny.</title>
        <authorList>
            <person name="Dunlap C."/>
        </authorList>
    </citation>
    <scope>NUCLEOTIDE SEQUENCE [LARGE SCALE GENOMIC DNA]</scope>
    <source>
        <strain evidence="5 6">CBP 2801</strain>
    </source>
</reference>
<dbReference type="AlphaFoldDB" id="A0A7X0SM32"/>
<feature type="compositionally biased region" description="Basic and acidic residues" evidence="1">
    <location>
        <begin position="204"/>
        <end position="213"/>
    </location>
</feature>
<keyword evidence="2" id="KW-0472">Membrane</keyword>
<keyword evidence="2" id="KW-0812">Transmembrane</keyword>
<feature type="region of interest" description="Disordered" evidence="1">
    <location>
        <begin position="204"/>
        <end position="227"/>
    </location>
</feature>
<evidence type="ECO:0000256" key="1">
    <source>
        <dbReference type="SAM" id="MobiDB-lite"/>
    </source>
</evidence>